<evidence type="ECO:0008006" key="2">
    <source>
        <dbReference type="Google" id="ProtNLM"/>
    </source>
</evidence>
<reference evidence="1" key="1">
    <citation type="submission" date="2019-12" db="EMBL/GenBank/DDBJ databases">
        <title>Genome sequencing and annotation of Brassica cretica.</title>
        <authorList>
            <person name="Studholme D.J."/>
            <person name="Sarris P.F."/>
        </authorList>
    </citation>
    <scope>NUCLEOTIDE SEQUENCE</scope>
    <source>
        <strain evidence="1">PFS-102/07</strain>
        <tissue evidence="1">Leaf</tissue>
    </source>
</reference>
<comment type="caution">
    <text evidence="1">The sequence shown here is derived from an EMBL/GenBank/DDBJ whole genome shotgun (WGS) entry which is preliminary data.</text>
</comment>
<sequence length="155" mass="18243">MDVICVLCGEAEKTCRHLFFGCRYSGRVWKDLVGGIMGTEFTYDWDEILGVLSRQGQTTTKVYLLRYAFQALVHSVWRERNARRHGEQPREEEMLYKFVDNIIRLKLLPVKGQGKNYPEEGLCKWFVRQEDKKTSSTTYKFMKIDSLSIRIFVQS</sequence>
<dbReference type="AlphaFoldDB" id="A0A8S9KJ19"/>
<protein>
    <recommendedName>
        <fullName evidence="2">Reverse transcriptase zinc-binding domain-containing protein</fullName>
    </recommendedName>
</protein>
<evidence type="ECO:0000313" key="1">
    <source>
        <dbReference type="EMBL" id="KAF2593911.1"/>
    </source>
</evidence>
<name>A0A8S9KJ19_BRACR</name>
<gene>
    <name evidence="1" type="ORF">F2Q70_00042784</name>
</gene>
<organism evidence="1">
    <name type="scientific">Brassica cretica</name>
    <name type="common">Mustard</name>
    <dbReference type="NCBI Taxonomy" id="69181"/>
    <lineage>
        <taxon>Eukaryota</taxon>
        <taxon>Viridiplantae</taxon>
        <taxon>Streptophyta</taxon>
        <taxon>Embryophyta</taxon>
        <taxon>Tracheophyta</taxon>
        <taxon>Spermatophyta</taxon>
        <taxon>Magnoliopsida</taxon>
        <taxon>eudicotyledons</taxon>
        <taxon>Gunneridae</taxon>
        <taxon>Pentapetalae</taxon>
        <taxon>rosids</taxon>
        <taxon>malvids</taxon>
        <taxon>Brassicales</taxon>
        <taxon>Brassicaceae</taxon>
        <taxon>Brassiceae</taxon>
        <taxon>Brassica</taxon>
    </lineage>
</organism>
<proteinExistence type="predicted"/>
<accession>A0A8S9KJ19</accession>
<dbReference type="EMBL" id="QGKY02000164">
    <property type="protein sequence ID" value="KAF2593911.1"/>
    <property type="molecule type" value="Genomic_DNA"/>
</dbReference>